<keyword evidence="3" id="KW-1185">Reference proteome</keyword>
<evidence type="ECO:0000313" key="2">
    <source>
        <dbReference type="EMBL" id="KAF8402476.1"/>
    </source>
</evidence>
<sequence>MLVRGGEANYASSNWTVLKQSMRKHGSEIHRRPENNNDVKKIYADEKQYNDLVERHQGKCLNVSGKYTRVLSSSRSKPVPNSNSTVQENSESLHSWFFEEGYTSVYKDSGFSSLCITSEEREHTALCKKNWPEDPFGAFSVPKLHLNTKLSIKRSKLHVPVECTFCQSKKPYISPAFKMEDVPPYSSSVAGSQGDLEFQDLSVHESINKDENGKPMDALDSKNSCSECKETKDEIPELIERPKMRDSPEHSEETSSALKEIPDKLESYITRYPYSSSISNWEKRKEETGPERRKIGSKGQNSCSNPSYQVMLGSHVLQLLCVKKVLKVASEQDMKKAKSTVTWFAEFQHMTSQFLYVRLL</sequence>
<gene>
    <name evidence="2" type="ORF">HHK36_010561</name>
</gene>
<feature type="region of interest" description="Disordered" evidence="1">
    <location>
        <begin position="235"/>
        <end position="260"/>
    </location>
</feature>
<reference evidence="2 3" key="1">
    <citation type="submission" date="2020-04" db="EMBL/GenBank/DDBJ databases">
        <title>Plant Genome Project.</title>
        <authorList>
            <person name="Zhang R.-G."/>
        </authorList>
    </citation>
    <scope>NUCLEOTIDE SEQUENCE [LARGE SCALE GENOMIC DNA]</scope>
    <source>
        <strain evidence="2">YNK0</strain>
        <tissue evidence="2">Leaf</tissue>
    </source>
</reference>
<evidence type="ECO:0000256" key="1">
    <source>
        <dbReference type="SAM" id="MobiDB-lite"/>
    </source>
</evidence>
<comment type="caution">
    <text evidence="2">The sequence shown here is derived from an EMBL/GenBank/DDBJ whole genome shotgun (WGS) entry which is preliminary data.</text>
</comment>
<feature type="compositionally biased region" description="Basic and acidic residues" evidence="1">
    <location>
        <begin position="235"/>
        <end position="253"/>
    </location>
</feature>
<dbReference type="Proteomes" id="UP000655225">
    <property type="component" value="Unassembled WGS sequence"/>
</dbReference>
<dbReference type="PANTHER" id="PTHR37722:SF2">
    <property type="entry name" value="OS01G0167700 PROTEIN"/>
    <property type="match status" value="1"/>
</dbReference>
<feature type="region of interest" description="Disordered" evidence="1">
    <location>
        <begin position="280"/>
        <end position="303"/>
    </location>
</feature>
<dbReference type="OrthoDB" id="994901at2759"/>
<organism evidence="2 3">
    <name type="scientific">Tetracentron sinense</name>
    <name type="common">Spur-leaf</name>
    <dbReference type="NCBI Taxonomy" id="13715"/>
    <lineage>
        <taxon>Eukaryota</taxon>
        <taxon>Viridiplantae</taxon>
        <taxon>Streptophyta</taxon>
        <taxon>Embryophyta</taxon>
        <taxon>Tracheophyta</taxon>
        <taxon>Spermatophyta</taxon>
        <taxon>Magnoliopsida</taxon>
        <taxon>Trochodendrales</taxon>
        <taxon>Trochodendraceae</taxon>
        <taxon>Tetracentron</taxon>
    </lineage>
</organism>
<dbReference type="EMBL" id="JABCRI010000007">
    <property type="protein sequence ID" value="KAF8402476.1"/>
    <property type="molecule type" value="Genomic_DNA"/>
</dbReference>
<feature type="compositionally biased region" description="Basic and acidic residues" evidence="1">
    <location>
        <begin position="281"/>
        <end position="294"/>
    </location>
</feature>
<evidence type="ECO:0000313" key="3">
    <source>
        <dbReference type="Proteomes" id="UP000655225"/>
    </source>
</evidence>
<proteinExistence type="predicted"/>
<protein>
    <submittedName>
        <fullName evidence="2">Uncharacterized protein</fullName>
    </submittedName>
</protein>
<accession>A0A834ZAP0</accession>
<dbReference type="OMA" id="LEICIND"/>
<dbReference type="AlphaFoldDB" id="A0A834ZAP0"/>
<dbReference type="PANTHER" id="PTHR37722">
    <property type="entry name" value="OS01G0167700 PROTEIN"/>
    <property type="match status" value="1"/>
</dbReference>
<name>A0A834ZAP0_TETSI</name>